<comment type="caution">
    <text evidence="2">The sequence shown here is derived from an EMBL/GenBank/DDBJ whole genome shotgun (WGS) entry which is preliminary data.</text>
</comment>
<evidence type="ECO:0000313" key="2">
    <source>
        <dbReference type="EMBL" id="TGZ49147.1"/>
    </source>
</evidence>
<dbReference type="AlphaFoldDB" id="A0A4S2KMK4"/>
<evidence type="ECO:0000256" key="1">
    <source>
        <dbReference type="SAM" id="MobiDB-lite"/>
    </source>
</evidence>
<protein>
    <submittedName>
        <fullName evidence="2">Uncharacterized protein</fullName>
    </submittedName>
</protein>
<dbReference type="EMBL" id="QBLH01002215">
    <property type="protein sequence ID" value="TGZ49147.1"/>
    <property type="molecule type" value="Genomic_DNA"/>
</dbReference>
<evidence type="ECO:0000313" key="3">
    <source>
        <dbReference type="Proteomes" id="UP000310200"/>
    </source>
</evidence>
<reference evidence="2 3" key="1">
    <citation type="journal article" date="2019" name="Philos. Trans. R. Soc. Lond., B, Biol. Sci.">
        <title>Ant behaviour and brain gene expression of defending hosts depend on the ecological success of the intruding social parasite.</title>
        <authorList>
            <person name="Kaur R."/>
            <person name="Stoldt M."/>
            <person name="Jongepier E."/>
            <person name="Feldmeyer B."/>
            <person name="Menzel F."/>
            <person name="Bornberg-Bauer E."/>
            <person name="Foitzik S."/>
        </authorList>
    </citation>
    <scope>NUCLEOTIDE SEQUENCE [LARGE SCALE GENOMIC DNA]</scope>
    <source>
        <tissue evidence="2">Whole body</tissue>
    </source>
</reference>
<proteinExistence type="predicted"/>
<dbReference type="Proteomes" id="UP000310200">
    <property type="component" value="Unassembled WGS sequence"/>
</dbReference>
<name>A0A4S2KMK4_9HYME</name>
<organism evidence="2 3">
    <name type="scientific">Temnothorax longispinosus</name>
    <dbReference type="NCBI Taxonomy" id="300112"/>
    <lineage>
        <taxon>Eukaryota</taxon>
        <taxon>Metazoa</taxon>
        <taxon>Ecdysozoa</taxon>
        <taxon>Arthropoda</taxon>
        <taxon>Hexapoda</taxon>
        <taxon>Insecta</taxon>
        <taxon>Pterygota</taxon>
        <taxon>Neoptera</taxon>
        <taxon>Endopterygota</taxon>
        <taxon>Hymenoptera</taxon>
        <taxon>Apocrita</taxon>
        <taxon>Aculeata</taxon>
        <taxon>Formicoidea</taxon>
        <taxon>Formicidae</taxon>
        <taxon>Myrmicinae</taxon>
        <taxon>Temnothorax</taxon>
    </lineage>
</organism>
<gene>
    <name evidence="2" type="ORF">DBV15_09505</name>
</gene>
<accession>A0A4S2KMK4</accession>
<feature type="compositionally biased region" description="Basic and acidic residues" evidence="1">
    <location>
        <begin position="89"/>
        <end position="98"/>
    </location>
</feature>
<sequence>MNYENKLMFHQAMCRNINKHSESDGGTGHYNVDAMIQQPVTVENYASTSFHNDRHERRSENQEDQQRYAVIATIQQPVTAENYASTSFHNDRHGRGSENQENQQSWSIDAFEGRNQFQEPLIFHQTKCRNINEHSDSDGGTVHYNIDATIQQPVTAENYASTSFYNDRL</sequence>
<keyword evidence="3" id="KW-1185">Reference proteome</keyword>
<feature type="region of interest" description="Disordered" evidence="1">
    <location>
        <begin position="85"/>
        <end position="104"/>
    </location>
</feature>
<feature type="non-terminal residue" evidence="2">
    <location>
        <position position="169"/>
    </location>
</feature>